<dbReference type="EMBL" id="BMXL01000013">
    <property type="protein sequence ID" value="GHD27596.1"/>
    <property type="molecule type" value="Genomic_DNA"/>
</dbReference>
<proteinExistence type="predicted"/>
<name>A0A918XEX6_9ACTN</name>
<dbReference type="Proteomes" id="UP000654947">
    <property type="component" value="Unassembled WGS sequence"/>
</dbReference>
<dbReference type="RefSeq" id="WP_193518053.1">
    <property type="nucleotide sequence ID" value="NZ_BMXL01000013.1"/>
</dbReference>
<evidence type="ECO:0000259" key="1">
    <source>
        <dbReference type="SMART" id="SM00418"/>
    </source>
</evidence>
<dbReference type="InterPro" id="IPR011991">
    <property type="entry name" value="ArsR-like_HTH"/>
</dbReference>
<dbReference type="CDD" id="cd00090">
    <property type="entry name" value="HTH_ARSR"/>
    <property type="match status" value="1"/>
</dbReference>
<gene>
    <name evidence="2" type="ORF">GCM10007147_26770</name>
</gene>
<accession>A0A918XEX6</accession>
<dbReference type="InterPro" id="IPR036388">
    <property type="entry name" value="WH-like_DNA-bd_sf"/>
</dbReference>
<dbReference type="SUPFAM" id="SSF46785">
    <property type="entry name" value="Winged helix' DNA-binding domain"/>
    <property type="match status" value="1"/>
</dbReference>
<organism evidence="2 3">
    <name type="scientific">Nocardiopsis kunsanensis</name>
    <dbReference type="NCBI Taxonomy" id="141693"/>
    <lineage>
        <taxon>Bacteria</taxon>
        <taxon>Bacillati</taxon>
        <taxon>Actinomycetota</taxon>
        <taxon>Actinomycetes</taxon>
        <taxon>Streptosporangiales</taxon>
        <taxon>Nocardiopsidaceae</taxon>
        <taxon>Nocardiopsis</taxon>
    </lineage>
</organism>
<feature type="domain" description="HTH arsR-type" evidence="1">
    <location>
        <begin position="10"/>
        <end position="104"/>
    </location>
</feature>
<evidence type="ECO:0000313" key="3">
    <source>
        <dbReference type="Proteomes" id="UP000654947"/>
    </source>
</evidence>
<dbReference type="GO" id="GO:0003700">
    <property type="term" value="F:DNA-binding transcription factor activity"/>
    <property type="evidence" value="ECO:0007669"/>
    <property type="project" value="InterPro"/>
</dbReference>
<dbReference type="Gene3D" id="1.10.10.10">
    <property type="entry name" value="Winged helix-like DNA-binding domain superfamily/Winged helix DNA-binding domain"/>
    <property type="match status" value="1"/>
</dbReference>
<protein>
    <recommendedName>
        <fullName evidence="1">HTH arsR-type domain-containing protein</fullName>
    </recommendedName>
</protein>
<keyword evidence="3" id="KW-1185">Reference proteome</keyword>
<reference evidence="2 3" key="1">
    <citation type="journal article" date="2014" name="Int. J. Syst. Evol. Microbiol.">
        <title>Complete genome sequence of Corynebacterium casei LMG S-19264T (=DSM 44701T), isolated from a smear-ripened cheese.</title>
        <authorList>
            <consortium name="US DOE Joint Genome Institute (JGI-PGF)"/>
            <person name="Walter F."/>
            <person name="Albersmeier A."/>
            <person name="Kalinowski J."/>
            <person name="Ruckert C."/>
        </authorList>
    </citation>
    <scope>NUCLEOTIDE SEQUENCE [LARGE SCALE GENOMIC DNA]</scope>
    <source>
        <strain evidence="2 3">KCTC 19473</strain>
    </source>
</reference>
<dbReference type="AlphaFoldDB" id="A0A918XEX6"/>
<dbReference type="SMART" id="SM00418">
    <property type="entry name" value="HTH_ARSR"/>
    <property type="match status" value="1"/>
</dbReference>
<dbReference type="Pfam" id="PF12840">
    <property type="entry name" value="HTH_20"/>
    <property type="match status" value="1"/>
</dbReference>
<evidence type="ECO:0000313" key="2">
    <source>
        <dbReference type="EMBL" id="GHD27596.1"/>
    </source>
</evidence>
<comment type="caution">
    <text evidence="2">The sequence shown here is derived from an EMBL/GenBank/DDBJ whole genome shotgun (WGS) entry which is preliminary data.</text>
</comment>
<dbReference type="InterPro" id="IPR036390">
    <property type="entry name" value="WH_DNA-bd_sf"/>
</dbReference>
<sequence length="172" mass="18688">MGEGDSVDLNGLRMVAHPLRLRLLSLLTGRTLSAAEAARELGETQANVSYHIRRLAKGGLLEFVDETPVRGGIAKRYTHKSSSGEALNGSDGESFLALMQALAQQMSVRAPLYREGTTFAFTDAHVAIPAEEWPRVHELARELGRVVHELAERPSGDAPVRISLTVAAFETE</sequence>
<dbReference type="InterPro" id="IPR001845">
    <property type="entry name" value="HTH_ArsR_DNA-bd_dom"/>
</dbReference>